<dbReference type="SMART" id="SM00060">
    <property type="entry name" value="FN3"/>
    <property type="match status" value="1"/>
</dbReference>
<name>A0A0K0DZU1_STRER</name>
<dbReference type="InterPro" id="IPR007110">
    <property type="entry name" value="Ig-like_dom"/>
</dbReference>
<dbReference type="PANTHER" id="PTHR11640">
    <property type="entry name" value="NEPHRIN"/>
    <property type="match status" value="1"/>
</dbReference>
<dbReference type="Proteomes" id="UP000035681">
    <property type="component" value="Unplaced"/>
</dbReference>
<evidence type="ECO:0000256" key="3">
    <source>
        <dbReference type="ARBA" id="ARBA00023136"/>
    </source>
</evidence>
<dbReference type="Pfam" id="PF07679">
    <property type="entry name" value="I-set"/>
    <property type="match status" value="1"/>
</dbReference>
<feature type="transmembrane region" description="Helical" evidence="7">
    <location>
        <begin position="7"/>
        <end position="24"/>
    </location>
</feature>
<dbReference type="InterPro" id="IPR036179">
    <property type="entry name" value="Ig-like_dom_sf"/>
</dbReference>
<dbReference type="PROSITE" id="PS50835">
    <property type="entry name" value="IG_LIKE"/>
    <property type="match status" value="2"/>
</dbReference>
<keyword evidence="6" id="KW-0393">Immunoglobulin domain</keyword>
<dbReference type="GO" id="GO:0050839">
    <property type="term" value="F:cell adhesion molecule binding"/>
    <property type="evidence" value="ECO:0007669"/>
    <property type="project" value="TreeGrafter"/>
</dbReference>
<keyword evidence="7" id="KW-1133">Transmembrane helix</keyword>
<dbReference type="CDD" id="cd00096">
    <property type="entry name" value="Ig"/>
    <property type="match status" value="1"/>
</dbReference>
<dbReference type="WBParaSite" id="TCONS_00013506.p1">
    <property type="protein sequence ID" value="TCONS_00013506.p1"/>
    <property type="gene ID" value="XLOC_008218"/>
</dbReference>
<evidence type="ECO:0000256" key="5">
    <source>
        <dbReference type="ARBA" id="ARBA00023180"/>
    </source>
</evidence>
<evidence type="ECO:0000313" key="10">
    <source>
        <dbReference type="WBParaSite" id="SSTP_0000275200.1"/>
    </source>
</evidence>
<dbReference type="CDD" id="cd00063">
    <property type="entry name" value="FN3"/>
    <property type="match status" value="1"/>
</dbReference>
<keyword evidence="3 7" id="KW-0472">Membrane</keyword>
<comment type="subcellular location">
    <subcellularLocation>
        <location evidence="1">Membrane</location>
        <topology evidence="1">Single-pass type I membrane protein</topology>
    </subcellularLocation>
</comment>
<keyword evidence="7" id="KW-0812">Transmembrane</keyword>
<organism evidence="10">
    <name type="scientific">Strongyloides stercoralis</name>
    <name type="common">Threadworm</name>
    <dbReference type="NCBI Taxonomy" id="6248"/>
    <lineage>
        <taxon>Eukaryota</taxon>
        <taxon>Metazoa</taxon>
        <taxon>Ecdysozoa</taxon>
        <taxon>Nematoda</taxon>
        <taxon>Chromadorea</taxon>
        <taxon>Rhabditida</taxon>
        <taxon>Tylenchina</taxon>
        <taxon>Panagrolaimomorpha</taxon>
        <taxon>Strongyloidoidea</taxon>
        <taxon>Strongyloididae</taxon>
        <taxon>Strongyloides</taxon>
    </lineage>
</organism>
<evidence type="ECO:0000259" key="8">
    <source>
        <dbReference type="PROSITE" id="PS50835"/>
    </source>
</evidence>
<dbReference type="SUPFAM" id="SSF49265">
    <property type="entry name" value="Fibronectin type III"/>
    <property type="match status" value="1"/>
</dbReference>
<evidence type="ECO:0000256" key="1">
    <source>
        <dbReference type="ARBA" id="ARBA00004479"/>
    </source>
</evidence>
<keyword evidence="2" id="KW-0677">Repeat</keyword>
<keyword evidence="5" id="KW-0325">Glycoprotein</keyword>
<reference evidence="10" key="1">
    <citation type="submission" date="2015-08" db="UniProtKB">
        <authorList>
            <consortium name="WormBaseParasite"/>
        </authorList>
    </citation>
    <scope>IDENTIFICATION</scope>
</reference>
<dbReference type="SUPFAM" id="SSF48726">
    <property type="entry name" value="Immunoglobulin"/>
    <property type="match status" value="2"/>
</dbReference>
<feature type="domain" description="Ig-like" evidence="8">
    <location>
        <begin position="243"/>
        <end position="337"/>
    </location>
</feature>
<dbReference type="InterPro" id="IPR003599">
    <property type="entry name" value="Ig_sub"/>
</dbReference>
<dbReference type="AlphaFoldDB" id="A0A0K0DZU1"/>
<keyword evidence="4" id="KW-1015">Disulfide bond</keyword>
<feature type="domain" description="Ig-like" evidence="8">
    <location>
        <begin position="44"/>
        <end position="144"/>
    </location>
</feature>
<dbReference type="GO" id="GO:0005886">
    <property type="term" value="C:plasma membrane"/>
    <property type="evidence" value="ECO:0007669"/>
    <property type="project" value="TreeGrafter"/>
</dbReference>
<accession>A0A0K0DZU1</accession>
<dbReference type="InterPro" id="IPR036116">
    <property type="entry name" value="FN3_sf"/>
</dbReference>
<evidence type="ECO:0000256" key="2">
    <source>
        <dbReference type="ARBA" id="ARBA00022737"/>
    </source>
</evidence>
<evidence type="ECO:0000313" key="9">
    <source>
        <dbReference type="Proteomes" id="UP000035681"/>
    </source>
</evidence>
<dbReference type="InterPro" id="IPR013098">
    <property type="entry name" value="Ig_I-set"/>
</dbReference>
<dbReference type="GO" id="GO:0098609">
    <property type="term" value="P:cell-cell adhesion"/>
    <property type="evidence" value="ECO:0007669"/>
    <property type="project" value="TreeGrafter"/>
</dbReference>
<feature type="transmembrane region" description="Helical" evidence="7">
    <location>
        <begin position="471"/>
        <end position="492"/>
    </location>
</feature>
<sequence>MVVINNKLIYGILSLIFLIFVIQINCEISNNEDGSSKYPLRIEPKGNNYKFVTKAGRNFQVSCVFEKEGIAKVEDIQWFTGNNQKIDAYSSNRVFTIELNEKHTNNPKKLLLFDQLEPQMSGNYTCKGKHFDHEYSQTIQLIVTDNLIWNNNDDYVGGMEGDPLIIDCGAVGTPDPDIQFTDENGDLLNENEYKIAGNEITIEKLTTDFQGKKIKCIAVQYFEEHETTSIEEKTFKIDVWTIPQFESPYAESYGIVGRNGRVDCKVVKSNPPVKEFRFFKNNVEISVNEKFMITVDTPKQEAALHIFNVDDDDFNQYRCDVTNGKASNHQTILLKVSNPPSEVRATLKNVHKHAIKWHLTTSPTELSDSDTANLPVTQYIIEYVRKDKVMNEDDDENDIEINVSNGWSLFGQRQVFNITHDGMYKIHGLRQNTSYLFRFTAVNAAGTGNPFIVTAKTSSDHHHKYESSSNIIGMTMINKIFVILGFSVFYILTVPF</sequence>
<dbReference type="InterPro" id="IPR003961">
    <property type="entry name" value="FN3_dom"/>
</dbReference>
<dbReference type="PANTHER" id="PTHR11640:SF158">
    <property type="entry name" value="V-SET AND IMMUNOGLOBULIN DOMAIN-CONTAINING PROTEIN 10-LIKE 2"/>
    <property type="match status" value="1"/>
</dbReference>
<dbReference type="Gene3D" id="2.60.40.10">
    <property type="entry name" value="Immunoglobulins"/>
    <property type="match status" value="4"/>
</dbReference>
<evidence type="ECO:0000256" key="7">
    <source>
        <dbReference type="SAM" id="Phobius"/>
    </source>
</evidence>
<dbReference type="WBParaSite" id="SSTP_0000275200.1">
    <property type="protein sequence ID" value="SSTP_0000275200.1"/>
    <property type="gene ID" value="SSTP_0000275200"/>
</dbReference>
<dbReference type="GO" id="GO:0005911">
    <property type="term" value="C:cell-cell junction"/>
    <property type="evidence" value="ECO:0007669"/>
    <property type="project" value="TreeGrafter"/>
</dbReference>
<protein>
    <submittedName>
        <fullName evidence="11">Ig-like domain-containing protein</fullName>
    </submittedName>
</protein>
<dbReference type="InterPro" id="IPR051275">
    <property type="entry name" value="Cell_adhesion_signaling"/>
</dbReference>
<keyword evidence="9" id="KW-1185">Reference proteome</keyword>
<evidence type="ECO:0000313" key="11">
    <source>
        <dbReference type="WBParaSite" id="TCONS_00013506.p1"/>
    </source>
</evidence>
<evidence type="ECO:0000256" key="6">
    <source>
        <dbReference type="ARBA" id="ARBA00023319"/>
    </source>
</evidence>
<dbReference type="InterPro" id="IPR013783">
    <property type="entry name" value="Ig-like_fold"/>
</dbReference>
<proteinExistence type="predicted"/>
<dbReference type="SMART" id="SM00409">
    <property type="entry name" value="IG"/>
    <property type="match status" value="3"/>
</dbReference>
<evidence type="ECO:0000256" key="4">
    <source>
        <dbReference type="ARBA" id="ARBA00023157"/>
    </source>
</evidence>
<dbReference type="STRING" id="6248.A0A0K0DZU1"/>